<evidence type="ECO:0000313" key="8">
    <source>
        <dbReference type="EMBL" id="CBN73843.1"/>
    </source>
</evidence>
<dbReference type="EMBL" id="FN649731">
    <property type="protein sequence ID" value="CBN73843.1"/>
    <property type="molecule type" value="Genomic_DNA"/>
</dbReference>
<comment type="subcellular location">
    <subcellularLocation>
        <location evidence="1">Membrane</location>
        <topology evidence="1">Multi-pass membrane protein</topology>
    </subcellularLocation>
</comment>
<name>D8LRS6_ECTSI</name>
<dbReference type="PANTHER" id="PTHR43448">
    <property type="entry name" value="PROTOHEME IX FARNESYLTRANSFERASE, MITOCHONDRIAL"/>
    <property type="match status" value="1"/>
</dbReference>
<dbReference type="HAMAP" id="MF_00154">
    <property type="entry name" value="CyoE_CtaB"/>
    <property type="match status" value="1"/>
</dbReference>
<organism evidence="8 9">
    <name type="scientific">Ectocarpus siliculosus</name>
    <name type="common">Brown alga</name>
    <name type="synonym">Conferva siliculosa</name>
    <dbReference type="NCBI Taxonomy" id="2880"/>
    <lineage>
        <taxon>Eukaryota</taxon>
        <taxon>Sar</taxon>
        <taxon>Stramenopiles</taxon>
        <taxon>Ochrophyta</taxon>
        <taxon>PX clade</taxon>
        <taxon>Phaeophyceae</taxon>
        <taxon>Ectocarpales</taxon>
        <taxon>Ectocarpaceae</taxon>
        <taxon>Ectocarpus</taxon>
    </lineage>
</organism>
<dbReference type="InterPro" id="IPR006369">
    <property type="entry name" value="Protohaem_IX_farnesylTrfase"/>
</dbReference>
<evidence type="ECO:0000256" key="7">
    <source>
        <dbReference type="ARBA" id="ARBA00030253"/>
    </source>
</evidence>
<dbReference type="InterPro" id="IPR000537">
    <property type="entry name" value="UbiA_prenyltransferase"/>
</dbReference>
<reference evidence="8 9" key="1">
    <citation type="journal article" date="2010" name="Nature">
        <title>The Ectocarpus genome and the independent evolution of multicellularity in brown algae.</title>
        <authorList>
            <person name="Cock J.M."/>
            <person name="Sterck L."/>
            <person name="Rouze P."/>
            <person name="Scornet D."/>
            <person name="Allen A.E."/>
            <person name="Amoutzias G."/>
            <person name="Anthouard V."/>
            <person name="Artiguenave F."/>
            <person name="Aury J.M."/>
            <person name="Badger J.H."/>
            <person name="Beszteri B."/>
            <person name="Billiau K."/>
            <person name="Bonnet E."/>
            <person name="Bothwell J.H."/>
            <person name="Bowler C."/>
            <person name="Boyen C."/>
            <person name="Brownlee C."/>
            <person name="Carrano C.J."/>
            <person name="Charrier B."/>
            <person name="Cho G.Y."/>
            <person name="Coelho S.M."/>
            <person name="Collen J."/>
            <person name="Corre E."/>
            <person name="Da Silva C."/>
            <person name="Delage L."/>
            <person name="Delaroque N."/>
            <person name="Dittami S.M."/>
            <person name="Doulbeau S."/>
            <person name="Elias M."/>
            <person name="Farnham G."/>
            <person name="Gachon C.M."/>
            <person name="Gschloessl B."/>
            <person name="Heesch S."/>
            <person name="Jabbari K."/>
            <person name="Jubin C."/>
            <person name="Kawai H."/>
            <person name="Kimura K."/>
            <person name="Kloareg B."/>
            <person name="Kupper F.C."/>
            <person name="Lang D."/>
            <person name="Le Bail A."/>
            <person name="Leblanc C."/>
            <person name="Lerouge P."/>
            <person name="Lohr M."/>
            <person name="Lopez P.J."/>
            <person name="Martens C."/>
            <person name="Maumus F."/>
            <person name="Michel G."/>
            <person name="Miranda-Saavedra D."/>
            <person name="Morales J."/>
            <person name="Moreau H."/>
            <person name="Motomura T."/>
            <person name="Nagasato C."/>
            <person name="Napoli C.A."/>
            <person name="Nelson D.R."/>
            <person name="Nyvall-Collen P."/>
            <person name="Peters A.F."/>
            <person name="Pommier C."/>
            <person name="Potin P."/>
            <person name="Poulain J."/>
            <person name="Quesneville H."/>
            <person name="Read B."/>
            <person name="Rensing S.A."/>
            <person name="Ritter A."/>
            <person name="Rousvoal S."/>
            <person name="Samanta M."/>
            <person name="Samson G."/>
            <person name="Schroeder D.C."/>
            <person name="Segurens B."/>
            <person name="Strittmatter M."/>
            <person name="Tonon T."/>
            <person name="Tregear J.W."/>
            <person name="Valentin K."/>
            <person name="von Dassow P."/>
            <person name="Yamagishi T."/>
            <person name="Van de Peer Y."/>
            <person name="Wincker P."/>
        </authorList>
    </citation>
    <scope>NUCLEOTIDE SEQUENCE [LARGE SCALE GENOMIC DNA]</scope>
    <source>
        <strain evidence="9">Ec32 / CCAP1310/4</strain>
    </source>
</reference>
<dbReference type="eggNOG" id="KOG1380">
    <property type="taxonomic scope" value="Eukaryota"/>
</dbReference>
<dbReference type="AlphaFoldDB" id="D8LRS6"/>
<dbReference type="Proteomes" id="UP000002630">
    <property type="component" value="Linkage Group LG06"/>
</dbReference>
<evidence type="ECO:0000256" key="5">
    <source>
        <dbReference type="ARBA" id="ARBA00023133"/>
    </source>
</evidence>
<gene>
    <name evidence="8" type="primary">COX10</name>
    <name evidence="8" type="ORF">Esi_0007_0145</name>
</gene>
<dbReference type="EMBL" id="FN648926">
    <property type="protein sequence ID" value="CBN73843.1"/>
    <property type="molecule type" value="Genomic_DNA"/>
</dbReference>
<protein>
    <recommendedName>
        <fullName evidence="7">Heme O synthase</fullName>
    </recommendedName>
</protein>
<dbReference type="InterPro" id="IPR044878">
    <property type="entry name" value="UbiA_sf"/>
</dbReference>
<evidence type="ECO:0000256" key="1">
    <source>
        <dbReference type="ARBA" id="ARBA00004141"/>
    </source>
</evidence>
<accession>D8LRS6</accession>
<keyword evidence="3" id="KW-0812">Transmembrane</keyword>
<evidence type="ECO:0000313" key="9">
    <source>
        <dbReference type="Proteomes" id="UP000002630"/>
    </source>
</evidence>
<proteinExistence type="inferred from homology"/>
<dbReference type="GO" id="GO:0005739">
    <property type="term" value="C:mitochondrion"/>
    <property type="evidence" value="ECO:0007669"/>
    <property type="project" value="TreeGrafter"/>
</dbReference>
<dbReference type="PANTHER" id="PTHR43448:SF2">
    <property type="entry name" value="PROTOHEME IX FARNESYLTRANSFERASE, MITOCHONDRIAL"/>
    <property type="match status" value="1"/>
</dbReference>
<dbReference type="FunFam" id="1.10.357.140:FF:000006">
    <property type="entry name" value="Protoheme IX farnesyltransferase, mitochondrial"/>
    <property type="match status" value="1"/>
</dbReference>
<dbReference type="Gene3D" id="1.10.357.140">
    <property type="entry name" value="UbiA prenyltransferase"/>
    <property type="match status" value="1"/>
</dbReference>
<keyword evidence="9" id="KW-1185">Reference proteome</keyword>
<dbReference type="GO" id="GO:0008495">
    <property type="term" value="F:protoheme IX farnesyltransferase activity"/>
    <property type="evidence" value="ECO:0007669"/>
    <property type="project" value="InterPro"/>
</dbReference>
<dbReference type="OMA" id="MGREPDF"/>
<dbReference type="OrthoDB" id="5211at2759"/>
<evidence type="ECO:0000256" key="3">
    <source>
        <dbReference type="ARBA" id="ARBA00022692"/>
    </source>
</evidence>
<dbReference type="Pfam" id="PF01040">
    <property type="entry name" value="UbiA"/>
    <property type="match status" value="1"/>
</dbReference>
<dbReference type="GO" id="GO:0006784">
    <property type="term" value="P:heme A biosynthetic process"/>
    <property type="evidence" value="ECO:0007669"/>
    <property type="project" value="TreeGrafter"/>
</dbReference>
<sequence length="412" mass="44442">MLLRGVHGRLCKPLAHARALGVVRLGPNLEACAFGTDTRQQEPKRRTVVAEAGHLMKLYSQLSKHRLSALVMSTTSAGYLAAGGPVDALALTSACVGTMLASSSANTFNQVIETANDARMHRTRARPLPSGRISRQHALGWGVASGTAGITVLAAGSNPLTATLGAANLLLYVGPYTLSKTRSEINTWVGSVVGAVPPLMGWAAATGELVAVEPLLLATYLFMWQFPHFFSLAWLHREDYARGGFAMVPCADPTGSRTASLVTRYSWYLVPIPLAAAALDATSWMFAVEGTAFNAYLLYHAYRFDGDKSNANARGVFKASLWHLPAVLALFVFHSRRWELEDKAEDEQLGTLIQRIRARLTKLCLHEIVQKDEAASFCPVVVVEEVGAEAQNIATTAAHKEESLQARSDIGS</sequence>
<keyword evidence="4" id="KW-1133">Transmembrane helix</keyword>
<keyword evidence="6" id="KW-0472">Membrane</keyword>
<dbReference type="STRING" id="2880.D8LRS6"/>
<dbReference type="CDD" id="cd13957">
    <property type="entry name" value="PT_UbiA_Cox10"/>
    <property type="match status" value="1"/>
</dbReference>
<dbReference type="InParanoid" id="D8LRS6"/>
<dbReference type="NCBIfam" id="TIGR01473">
    <property type="entry name" value="cyoE_ctaB"/>
    <property type="match status" value="1"/>
</dbReference>
<evidence type="ECO:0000256" key="6">
    <source>
        <dbReference type="ARBA" id="ARBA00023136"/>
    </source>
</evidence>
<keyword evidence="2" id="KW-0808">Transferase</keyword>
<evidence type="ECO:0000256" key="4">
    <source>
        <dbReference type="ARBA" id="ARBA00022989"/>
    </source>
</evidence>
<evidence type="ECO:0000256" key="2">
    <source>
        <dbReference type="ARBA" id="ARBA00022679"/>
    </source>
</evidence>
<dbReference type="GO" id="GO:0016020">
    <property type="term" value="C:membrane"/>
    <property type="evidence" value="ECO:0007669"/>
    <property type="project" value="UniProtKB-SubCell"/>
</dbReference>
<keyword evidence="5" id="KW-0350">Heme biosynthesis</keyword>